<dbReference type="AlphaFoldDB" id="A0A4R3IA68"/>
<dbReference type="Proteomes" id="UP000295793">
    <property type="component" value="Unassembled WGS sequence"/>
</dbReference>
<feature type="transmembrane region" description="Helical" evidence="7">
    <location>
        <begin position="197"/>
        <end position="218"/>
    </location>
</feature>
<dbReference type="EMBL" id="SLZR01000002">
    <property type="protein sequence ID" value="TCS43328.1"/>
    <property type="molecule type" value="Genomic_DNA"/>
</dbReference>
<dbReference type="PANTHER" id="PTHR43386">
    <property type="entry name" value="OLIGOPEPTIDE TRANSPORT SYSTEM PERMEASE PROTEIN APPC"/>
    <property type="match status" value="1"/>
</dbReference>
<gene>
    <name evidence="9" type="ORF">BCF53_102355</name>
</gene>
<evidence type="ECO:0000313" key="10">
    <source>
        <dbReference type="Proteomes" id="UP000295793"/>
    </source>
</evidence>
<feature type="domain" description="ABC transmembrane type-1" evidence="8">
    <location>
        <begin position="88"/>
        <end position="277"/>
    </location>
</feature>
<feature type="transmembrane region" description="Helical" evidence="7">
    <location>
        <begin position="26"/>
        <end position="47"/>
    </location>
</feature>
<comment type="subcellular location">
    <subcellularLocation>
        <location evidence="1 7">Cell membrane</location>
        <topology evidence="1 7">Multi-pass membrane protein</topology>
    </subcellularLocation>
</comment>
<keyword evidence="3" id="KW-1003">Cell membrane</keyword>
<feature type="transmembrane region" description="Helical" evidence="7">
    <location>
        <begin position="127"/>
        <end position="148"/>
    </location>
</feature>
<dbReference type="SUPFAM" id="SSF161098">
    <property type="entry name" value="MetI-like"/>
    <property type="match status" value="1"/>
</dbReference>
<keyword evidence="10" id="KW-1185">Reference proteome</keyword>
<dbReference type="CDD" id="cd06261">
    <property type="entry name" value="TM_PBP2"/>
    <property type="match status" value="1"/>
</dbReference>
<keyword evidence="5 7" id="KW-1133">Transmembrane helix</keyword>
<sequence length="289" mass="31327">MTAQTEIRTTPAWFSNAMARCRNLEFVVGITLTLLLVGLVLLAPVFFPDGGESINLMARLAAPFAEPGHPLGTDALGRDILARIATGGKVSFVVGVYSSLGAVVLGTILGLYAGYYRGVLDTIVMRFADIQLAFPFILFAMTVIAIYGPSLERIIIVMIVTQWVQYARIVRGSVLALRERTFILAAKSYGQSSAKIIFSHILPNAMGPLIILLTLNIANNILLESSLTFLGLGVDPQTPSWGGMLAEGRNYVQTAWWITLFPGLAIMLTVLGLNLLGDWLRDQLGKSVQ</sequence>
<comment type="caution">
    <text evidence="9">The sequence shown here is derived from an EMBL/GenBank/DDBJ whole genome shotgun (WGS) entry which is preliminary data.</text>
</comment>
<evidence type="ECO:0000256" key="1">
    <source>
        <dbReference type="ARBA" id="ARBA00004651"/>
    </source>
</evidence>
<evidence type="ECO:0000256" key="7">
    <source>
        <dbReference type="RuleBase" id="RU363032"/>
    </source>
</evidence>
<evidence type="ECO:0000256" key="5">
    <source>
        <dbReference type="ARBA" id="ARBA00022989"/>
    </source>
</evidence>
<organism evidence="9 10">
    <name type="scientific">Reinekea marinisedimentorum</name>
    <dbReference type="NCBI Taxonomy" id="230495"/>
    <lineage>
        <taxon>Bacteria</taxon>
        <taxon>Pseudomonadati</taxon>
        <taxon>Pseudomonadota</taxon>
        <taxon>Gammaproteobacteria</taxon>
        <taxon>Oceanospirillales</taxon>
        <taxon>Saccharospirillaceae</taxon>
        <taxon>Reinekea</taxon>
    </lineage>
</organism>
<accession>A0A4R3IA68</accession>
<feature type="transmembrane region" description="Helical" evidence="7">
    <location>
        <begin position="96"/>
        <end position="115"/>
    </location>
</feature>
<dbReference type="GO" id="GO:0055085">
    <property type="term" value="P:transmembrane transport"/>
    <property type="evidence" value="ECO:0007669"/>
    <property type="project" value="InterPro"/>
</dbReference>
<dbReference type="PROSITE" id="PS50928">
    <property type="entry name" value="ABC_TM1"/>
    <property type="match status" value="1"/>
</dbReference>
<evidence type="ECO:0000256" key="4">
    <source>
        <dbReference type="ARBA" id="ARBA00022692"/>
    </source>
</evidence>
<dbReference type="GO" id="GO:0005886">
    <property type="term" value="C:plasma membrane"/>
    <property type="evidence" value="ECO:0007669"/>
    <property type="project" value="UniProtKB-SubCell"/>
</dbReference>
<evidence type="ECO:0000256" key="3">
    <source>
        <dbReference type="ARBA" id="ARBA00022475"/>
    </source>
</evidence>
<dbReference type="InterPro" id="IPR000515">
    <property type="entry name" value="MetI-like"/>
</dbReference>
<keyword evidence="4 7" id="KW-0812">Transmembrane</keyword>
<dbReference type="InterPro" id="IPR035906">
    <property type="entry name" value="MetI-like_sf"/>
</dbReference>
<evidence type="ECO:0000256" key="6">
    <source>
        <dbReference type="ARBA" id="ARBA00023136"/>
    </source>
</evidence>
<feature type="transmembrane region" description="Helical" evidence="7">
    <location>
        <begin position="154"/>
        <end position="177"/>
    </location>
</feature>
<keyword evidence="2 7" id="KW-0813">Transport</keyword>
<keyword evidence="6 7" id="KW-0472">Membrane</keyword>
<reference evidence="9 10" key="1">
    <citation type="submission" date="2019-03" db="EMBL/GenBank/DDBJ databases">
        <title>Genomic Encyclopedia of Archaeal and Bacterial Type Strains, Phase II (KMG-II): from individual species to whole genera.</title>
        <authorList>
            <person name="Goeker M."/>
        </authorList>
    </citation>
    <scope>NUCLEOTIDE SEQUENCE [LARGE SCALE GENOMIC DNA]</scope>
    <source>
        <strain evidence="9 10">DSM 15388</strain>
    </source>
</reference>
<protein>
    <submittedName>
        <fullName evidence="9">Peptide/nickel transport system permease protein</fullName>
    </submittedName>
</protein>
<comment type="similarity">
    <text evidence="7">Belongs to the binding-protein-dependent transport system permease family.</text>
</comment>
<evidence type="ECO:0000256" key="2">
    <source>
        <dbReference type="ARBA" id="ARBA00022448"/>
    </source>
</evidence>
<evidence type="ECO:0000259" key="8">
    <source>
        <dbReference type="PROSITE" id="PS50928"/>
    </source>
</evidence>
<evidence type="ECO:0000313" key="9">
    <source>
        <dbReference type="EMBL" id="TCS43328.1"/>
    </source>
</evidence>
<dbReference type="RefSeq" id="WP_132700167.1">
    <property type="nucleotide sequence ID" value="NZ_SLZR01000002.1"/>
</dbReference>
<dbReference type="Gene3D" id="1.10.3720.10">
    <property type="entry name" value="MetI-like"/>
    <property type="match status" value="1"/>
</dbReference>
<feature type="transmembrane region" description="Helical" evidence="7">
    <location>
        <begin position="254"/>
        <end position="276"/>
    </location>
</feature>
<dbReference type="Pfam" id="PF00528">
    <property type="entry name" value="BPD_transp_1"/>
    <property type="match status" value="1"/>
</dbReference>
<name>A0A4R3IA68_9GAMM</name>
<dbReference type="PANTHER" id="PTHR43386:SF1">
    <property type="entry name" value="D,D-DIPEPTIDE TRANSPORT SYSTEM PERMEASE PROTEIN DDPC-RELATED"/>
    <property type="match status" value="1"/>
</dbReference>
<dbReference type="InterPro" id="IPR050366">
    <property type="entry name" value="BP-dependent_transpt_permease"/>
</dbReference>
<dbReference type="OrthoDB" id="9805884at2"/>
<proteinExistence type="inferred from homology"/>